<keyword evidence="5 6" id="KW-0472">Membrane</keyword>
<organism evidence="7 8">
    <name type="scientific">Brassica napus</name>
    <name type="common">Rape</name>
    <dbReference type="NCBI Taxonomy" id="3708"/>
    <lineage>
        <taxon>Eukaryota</taxon>
        <taxon>Viridiplantae</taxon>
        <taxon>Streptophyta</taxon>
        <taxon>Embryophyta</taxon>
        <taxon>Tracheophyta</taxon>
        <taxon>Spermatophyta</taxon>
        <taxon>Magnoliopsida</taxon>
        <taxon>eudicotyledons</taxon>
        <taxon>Gunneridae</taxon>
        <taxon>Pentapetalae</taxon>
        <taxon>rosids</taxon>
        <taxon>malvids</taxon>
        <taxon>Brassicales</taxon>
        <taxon>Brassicaceae</taxon>
        <taxon>Brassiceae</taxon>
        <taxon>Brassica</taxon>
    </lineage>
</organism>
<dbReference type="EMBL" id="JAGKQM010000018">
    <property type="protein sequence ID" value="KAH0866700.1"/>
    <property type="molecule type" value="Genomic_DNA"/>
</dbReference>
<dbReference type="Proteomes" id="UP000824890">
    <property type="component" value="Unassembled WGS sequence"/>
</dbReference>
<evidence type="ECO:0000256" key="6">
    <source>
        <dbReference type="SAM" id="Phobius"/>
    </source>
</evidence>
<evidence type="ECO:0008006" key="9">
    <source>
        <dbReference type="Google" id="ProtNLM"/>
    </source>
</evidence>
<name>A0ABQ7YHU7_BRANA</name>
<sequence length="258" mass="28943">MSWSKACRGTRISSYLENLHRTSLHSTRTVPLVPWSRYGNQYNLRSKRALWGSSSSFFPLNSHSAAAKSMLLGGAHRQYSTQSITETKSKKMLYYLTGVVFGMVGLTYAAVPLYRTFCQATGYGGTVQRKETVEEKIARHSESGTVRVKPGESALAFYTAENKSSAPITGVSTYNVTPMKAGVYFNKIQCFCFEEQRLLPGEQIDMPVFFYIDPEFETDPRMDGINNLILSYTFFKVSEENTSDSVDNKSSVPVQETK</sequence>
<comment type="subcellular location">
    <subcellularLocation>
        <location evidence="2">Mitochondrion inner membrane</location>
        <topology evidence="2">Single-pass membrane protein</topology>
        <orientation evidence="2">Intermembrane side</orientation>
    </subcellularLocation>
</comment>
<evidence type="ECO:0000256" key="2">
    <source>
        <dbReference type="ARBA" id="ARBA00004243"/>
    </source>
</evidence>
<accession>A0ABQ7YHU7</accession>
<keyword evidence="8" id="KW-1185">Reference proteome</keyword>
<dbReference type="PANTHER" id="PTHR21320">
    <property type="entry name" value="CYTOCHROME C OXIDASE ASSEMBLY PROTEIN COX11-RELATED"/>
    <property type="match status" value="1"/>
</dbReference>
<dbReference type="PANTHER" id="PTHR21320:SF3">
    <property type="entry name" value="CYTOCHROME C OXIDASE ASSEMBLY PROTEIN COX11, MITOCHONDRIAL-RELATED"/>
    <property type="match status" value="1"/>
</dbReference>
<reference evidence="7 8" key="1">
    <citation type="submission" date="2021-05" db="EMBL/GenBank/DDBJ databases">
        <title>Genome Assembly of Synthetic Allotetraploid Brassica napus Reveals Homoeologous Exchanges between Subgenomes.</title>
        <authorList>
            <person name="Davis J.T."/>
        </authorList>
    </citation>
    <scope>NUCLEOTIDE SEQUENCE [LARGE SCALE GENOMIC DNA]</scope>
    <source>
        <strain evidence="8">cv. Da-Ae</strain>
        <tissue evidence="7">Seedling</tissue>
    </source>
</reference>
<keyword evidence="3 6" id="KW-0812">Transmembrane</keyword>
<dbReference type="InterPro" id="IPR023471">
    <property type="entry name" value="CtaG/Cox11_dom_sf"/>
</dbReference>
<evidence type="ECO:0000313" key="8">
    <source>
        <dbReference type="Proteomes" id="UP000824890"/>
    </source>
</evidence>
<evidence type="ECO:0000313" key="7">
    <source>
        <dbReference type="EMBL" id="KAH0866700.1"/>
    </source>
</evidence>
<dbReference type="InterPro" id="IPR007533">
    <property type="entry name" value="Cyt_c_oxidase_assmbl_CtaG"/>
</dbReference>
<feature type="transmembrane region" description="Helical" evidence="6">
    <location>
        <begin position="92"/>
        <end position="111"/>
    </location>
</feature>
<dbReference type="Pfam" id="PF04442">
    <property type="entry name" value="CtaG_Cox11"/>
    <property type="match status" value="1"/>
</dbReference>
<comment type="function">
    <text evidence="1">Exerts its effect at some terminal stage of cytochrome c oxidase synthesis, probably by being involved in the insertion of the copper B into subunit I.</text>
</comment>
<protein>
    <recommendedName>
        <fullName evidence="9">Cytochrome c oxidase assembly protein COX11, mitochondrial</fullName>
    </recommendedName>
</protein>
<comment type="caution">
    <text evidence="7">The sequence shown here is derived from an EMBL/GenBank/DDBJ whole genome shotgun (WGS) entry which is preliminary data.</text>
</comment>
<dbReference type="Gene3D" id="2.60.370.10">
    <property type="entry name" value="Ctag/Cox11"/>
    <property type="match status" value="1"/>
</dbReference>
<keyword evidence="4 6" id="KW-1133">Transmembrane helix</keyword>
<dbReference type="SUPFAM" id="SSF110111">
    <property type="entry name" value="Ctag/Cox11"/>
    <property type="match status" value="1"/>
</dbReference>
<evidence type="ECO:0000256" key="4">
    <source>
        <dbReference type="ARBA" id="ARBA00022989"/>
    </source>
</evidence>
<gene>
    <name evidence="7" type="ORF">HID58_083911</name>
</gene>
<evidence type="ECO:0000256" key="1">
    <source>
        <dbReference type="ARBA" id="ARBA00004007"/>
    </source>
</evidence>
<evidence type="ECO:0000256" key="5">
    <source>
        <dbReference type="ARBA" id="ARBA00023136"/>
    </source>
</evidence>
<proteinExistence type="predicted"/>
<evidence type="ECO:0000256" key="3">
    <source>
        <dbReference type="ARBA" id="ARBA00022692"/>
    </source>
</evidence>